<evidence type="ECO:0000256" key="1">
    <source>
        <dbReference type="ARBA" id="ARBA00001946"/>
    </source>
</evidence>
<dbReference type="InterPro" id="IPR050148">
    <property type="entry name" value="Terpene_synthase-like"/>
</dbReference>
<dbReference type="InterPro" id="IPR008930">
    <property type="entry name" value="Terpenoid_cyclase/PrenylTrfase"/>
</dbReference>
<dbReference type="PANTHER" id="PTHR31225:SF252">
    <property type="entry name" value="TERPENE SYNTHASE 12-RELATED"/>
    <property type="match status" value="1"/>
</dbReference>
<evidence type="ECO:0000313" key="7">
    <source>
        <dbReference type="EMBL" id="QOC69154.1"/>
    </source>
</evidence>
<dbReference type="InterPro" id="IPR036965">
    <property type="entry name" value="Terpene_synth_N_sf"/>
</dbReference>
<dbReference type="EMBL" id="MN829545">
    <property type="protein sequence ID" value="QOC69154.1"/>
    <property type="molecule type" value="Genomic_DNA"/>
</dbReference>
<dbReference type="GO" id="GO:0000287">
    <property type="term" value="F:magnesium ion binding"/>
    <property type="evidence" value="ECO:0007669"/>
    <property type="project" value="InterPro"/>
</dbReference>
<accession>A0A7L7T637</accession>
<dbReference type="Gene3D" id="1.50.10.130">
    <property type="entry name" value="Terpene synthase, N-terminal domain"/>
    <property type="match status" value="1"/>
</dbReference>
<dbReference type="SUPFAM" id="SSF48239">
    <property type="entry name" value="Terpenoid cyclases/Protein prenyltransferases"/>
    <property type="match status" value="1"/>
</dbReference>
<dbReference type="AlphaFoldDB" id="A0A7L7T637"/>
<evidence type="ECO:0000256" key="3">
    <source>
        <dbReference type="ARBA" id="ARBA00022842"/>
    </source>
</evidence>
<name>A0A7L7T637_9LILI</name>
<dbReference type="Gene3D" id="1.10.600.10">
    <property type="entry name" value="Farnesyl Diphosphate Synthase"/>
    <property type="match status" value="1"/>
</dbReference>
<evidence type="ECO:0000259" key="6">
    <source>
        <dbReference type="Pfam" id="PF03936"/>
    </source>
</evidence>
<evidence type="ECO:0000259" key="5">
    <source>
        <dbReference type="Pfam" id="PF01397"/>
    </source>
</evidence>
<dbReference type="Pfam" id="PF01397">
    <property type="entry name" value="Terpene_synth"/>
    <property type="match status" value="1"/>
</dbReference>
<dbReference type="SUPFAM" id="SSF48576">
    <property type="entry name" value="Terpenoid synthases"/>
    <property type="match status" value="1"/>
</dbReference>
<feature type="coiled-coil region" evidence="4">
    <location>
        <begin position="65"/>
        <end position="103"/>
    </location>
</feature>
<feature type="domain" description="Terpene synthase metal-binding" evidence="6">
    <location>
        <begin position="287"/>
        <end position="524"/>
    </location>
</feature>
<dbReference type="InterPro" id="IPR008949">
    <property type="entry name" value="Isoprenoid_synthase_dom_sf"/>
</dbReference>
<dbReference type="SFLD" id="SFLDG01019">
    <property type="entry name" value="Terpene_Cyclase_Like_1_C_Termi"/>
    <property type="match status" value="1"/>
</dbReference>
<reference evidence="7" key="1">
    <citation type="submission" date="2019-12" db="EMBL/GenBank/DDBJ databases">
        <authorList>
            <person name="Zhao H."/>
            <person name="Yang J."/>
        </authorList>
    </citation>
    <scope>NUCLEOTIDE SEQUENCE</scope>
</reference>
<keyword evidence="3" id="KW-0460">Magnesium</keyword>
<keyword evidence="2" id="KW-0479">Metal-binding</keyword>
<dbReference type="GO" id="GO:0009507">
    <property type="term" value="C:chloroplast"/>
    <property type="evidence" value="ECO:0007669"/>
    <property type="project" value="UniProtKB-ARBA"/>
</dbReference>
<proteinExistence type="predicted"/>
<dbReference type="CDD" id="cd00684">
    <property type="entry name" value="Terpene_cyclase_plant_C1"/>
    <property type="match status" value="1"/>
</dbReference>
<dbReference type="PANTHER" id="PTHR31225">
    <property type="entry name" value="OS04G0344100 PROTEIN-RELATED"/>
    <property type="match status" value="1"/>
</dbReference>
<protein>
    <submittedName>
        <fullName evidence="7">Linalool synthase</fullName>
    </submittedName>
</protein>
<gene>
    <name evidence="7" type="primary">TPS12</name>
</gene>
<dbReference type="InterPro" id="IPR001906">
    <property type="entry name" value="Terpene_synth_N"/>
</dbReference>
<keyword evidence="4" id="KW-0175">Coiled coil</keyword>
<evidence type="ECO:0000256" key="4">
    <source>
        <dbReference type="SAM" id="Coils"/>
    </source>
</evidence>
<comment type="cofactor">
    <cofactor evidence="1">
        <name>Mg(2+)</name>
        <dbReference type="ChEBI" id="CHEBI:18420"/>
    </cofactor>
</comment>
<dbReference type="SFLD" id="SFLDS00005">
    <property type="entry name" value="Isoprenoid_Synthase_Type_I"/>
    <property type="match status" value="1"/>
</dbReference>
<sequence length="582" mass="66286">MSGLLPAPVNLPFDQNISSLRRPTTAIEQRCAGQSSALRRSANFQPNLWSNDYIQSLTVSSPVEKKDQTERIKLLKEKIRDAIDEKKEVAEEQLELIDHLQQLGVAYHFKDNIKDCLTRLHASLQDVITLKFNDNLPATALLFRLLRENGFSISEDIFEKYRDEKGDFGDGGENHTEGMLSLYEASHYATEGEMVLQEAMEFTTERLKNLLAEGSETKLRKKVADALELPLNWRMERLHARRYIEACQTDASIINDPLLLEFATLDFNAVQSMYKKELSALSRFWTELGLVEKLPFARDRLTESYLWTVGWAFEPEQWRFREAQTKANCFGTLIDDVYDVYGTLDELELFTHVVDRWDVNAIDKLPEYMKVLFLAIFNTTNDEAYKVMKEKGLDIIPYLKGAWADLCKAYLLEAKWYHQGCTPTLAEYLENAYVSISGPLVLTNAYCMADDMSEQDFERFSGHLAIAKPPSMLARLYNDLVTSTAETKRGDVPKSIQCCMHEADGVSEAVARRRIQELIKVNWRRMNGDRGGASSLEEHLKRVAVGMARATHFFYGDGDGFGERDGDIKGQLMALLVNPVDG</sequence>
<dbReference type="Pfam" id="PF03936">
    <property type="entry name" value="Terpene_synth_C"/>
    <property type="match status" value="1"/>
</dbReference>
<organism evidence="7">
    <name type="scientific">Wurfbainia villosa</name>
    <dbReference type="NCBI Taxonomy" id="199627"/>
    <lineage>
        <taxon>Eukaryota</taxon>
        <taxon>Viridiplantae</taxon>
        <taxon>Streptophyta</taxon>
        <taxon>Embryophyta</taxon>
        <taxon>Tracheophyta</taxon>
        <taxon>Spermatophyta</taxon>
        <taxon>Magnoliopsida</taxon>
        <taxon>Liliopsida</taxon>
        <taxon>Zingiberales</taxon>
        <taxon>Zingiberaceae</taxon>
        <taxon>Wurfbainia</taxon>
    </lineage>
</organism>
<dbReference type="FunFam" id="1.10.600.10:FF:000007">
    <property type="entry name" value="Isoprene synthase, chloroplastic"/>
    <property type="match status" value="1"/>
</dbReference>
<dbReference type="GO" id="GO:0010333">
    <property type="term" value="F:terpene synthase activity"/>
    <property type="evidence" value="ECO:0007669"/>
    <property type="project" value="InterPro"/>
</dbReference>
<feature type="domain" description="Terpene synthase N-terminal" evidence="5">
    <location>
        <begin position="49"/>
        <end position="227"/>
    </location>
</feature>
<evidence type="ECO:0000256" key="2">
    <source>
        <dbReference type="ARBA" id="ARBA00022723"/>
    </source>
</evidence>
<dbReference type="GO" id="GO:0016102">
    <property type="term" value="P:diterpenoid biosynthetic process"/>
    <property type="evidence" value="ECO:0007669"/>
    <property type="project" value="InterPro"/>
</dbReference>
<dbReference type="InterPro" id="IPR044814">
    <property type="entry name" value="Terpene_cyclase_plant_C1"/>
</dbReference>
<dbReference type="InterPro" id="IPR005630">
    <property type="entry name" value="Terpene_synthase_metal-bd"/>
</dbReference>
<dbReference type="InterPro" id="IPR034741">
    <property type="entry name" value="Terpene_cyclase-like_1_C"/>
</dbReference>
<dbReference type="FunFam" id="1.50.10.130:FF:000001">
    <property type="entry name" value="Isoprene synthase, chloroplastic"/>
    <property type="match status" value="1"/>
</dbReference>